<dbReference type="GO" id="GO:0005813">
    <property type="term" value="C:centrosome"/>
    <property type="evidence" value="ECO:0007669"/>
    <property type="project" value="TreeGrafter"/>
</dbReference>
<dbReference type="InterPro" id="IPR037696">
    <property type="entry name" value="CCDC77"/>
</dbReference>
<evidence type="ECO:0000313" key="3">
    <source>
        <dbReference type="Proteomes" id="UP001497623"/>
    </source>
</evidence>
<dbReference type="AlphaFoldDB" id="A0AAV2PQE2"/>
<name>A0AAV2PQE2_MEGNR</name>
<evidence type="ECO:0000313" key="2">
    <source>
        <dbReference type="EMBL" id="CAL4061125.1"/>
    </source>
</evidence>
<feature type="coiled-coil region" evidence="1">
    <location>
        <begin position="327"/>
        <end position="400"/>
    </location>
</feature>
<feature type="coiled-coil region" evidence="1">
    <location>
        <begin position="117"/>
        <end position="144"/>
    </location>
</feature>
<comment type="caution">
    <text evidence="2">The sequence shown here is derived from an EMBL/GenBank/DDBJ whole genome shotgun (WGS) entry which is preliminary data.</text>
</comment>
<proteinExistence type="predicted"/>
<accession>A0AAV2PQE2</accession>
<evidence type="ECO:0008006" key="4">
    <source>
        <dbReference type="Google" id="ProtNLM"/>
    </source>
</evidence>
<evidence type="ECO:0000256" key="1">
    <source>
        <dbReference type="SAM" id="Coils"/>
    </source>
</evidence>
<gene>
    <name evidence="2" type="ORF">MNOR_LOCUS1875</name>
</gene>
<protein>
    <recommendedName>
        <fullName evidence="4">Coiled-coil domain-containing protein 77</fullName>
    </recommendedName>
</protein>
<reference evidence="2 3" key="1">
    <citation type="submission" date="2024-05" db="EMBL/GenBank/DDBJ databases">
        <authorList>
            <person name="Wallberg A."/>
        </authorList>
    </citation>
    <scope>NUCLEOTIDE SEQUENCE [LARGE SCALE GENOMIC DNA]</scope>
</reference>
<keyword evidence="1" id="KW-0175">Coiled coil</keyword>
<feature type="non-terminal residue" evidence="2">
    <location>
        <position position="481"/>
    </location>
</feature>
<dbReference type="PANTHER" id="PTHR22091:SF1">
    <property type="entry name" value="COILED-COIL DOMAIN-CONTAINING PROTEIN 77"/>
    <property type="match status" value="1"/>
</dbReference>
<dbReference type="Proteomes" id="UP001497623">
    <property type="component" value="Unassembled WGS sequence"/>
</dbReference>
<dbReference type="PANTHER" id="PTHR22091">
    <property type="entry name" value="COILED-COIL DOMAIN-CONTAINING PROTEIN 77"/>
    <property type="match status" value="1"/>
</dbReference>
<dbReference type="EMBL" id="CAXKWB010000535">
    <property type="protein sequence ID" value="CAL4061125.1"/>
    <property type="molecule type" value="Genomic_DNA"/>
</dbReference>
<sequence length="481" mass="56759">MASGGSIFDKILWSKSGCRKRRPNQPKYSANSIMALDINRELEALKPSERLLDYYRSKIEKFDEEFEHLRKVLDSYQKVNQPTFLENERLRLSAEVVELRSALSDVNVFIYAERQQVTRHHAENERLQLDLLEAEKKIALLLSLSGLSETQLKVFLRDPRKMLIIKQKLPLQLKKLNQKLKENQIDNEDISEVELSLHSKVSSLEKQICDSEVSWAEERATLLEERSLATSEFKAQRVRDEGHMKLLMQRLDDANYHAYEATKDAVQKLKKLHSHEKLWLAERDHLLTVLASVQEKIPFVQQMNNIERSGSYTDLIQMKPQKNSCETKELRRENEMLQRELEESEEYRNMYESQCVRLEQEMCKLREQKEAAEEMFKERIQKQIQQNDLLRKQSERLDERRRTDVEGFHSDIRLIKDSMKTLVHQIYKITIALTEMEYVPPDFDAMTEIQAVSSLARTVQKSINDAKRKIIRLDHLIDEKD</sequence>
<keyword evidence="3" id="KW-1185">Reference proteome</keyword>
<organism evidence="2 3">
    <name type="scientific">Meganyctiphanes norvegica</name>
    <name type="common">Northern krill</name>
    <name type="synonym">Thysanopoda norvegica</name>
    <dbReference type="NCBI Taxonomy" id="48144"/>
    <lineage>
        <taxon>Eukaryota</taxon>
        <taxon>Metazoa</taxon>
        <taxon>Ecdysozoa</taxon>
        <taxon>Arthropoda</taxon>
        <taxon>Crustacea</taxon>
        <taxon>Multicrustacea</taxon>
        <taxon>Malacostraca</taxon>
        <taxon>Eumalacostraca</taxon>
        <taxon>Eucarida</taxon>
        <taxon>Euphausiacea</taxon>
        <taxon>Euphausiidae</taxon>
        <taxon>Meganyctiphanes</taxon>
    </lineage>
</organism>